<feature type="region of interest" description="Disordered" evidence="1">
    <location>
        <begin position="288"/>
        <end position="334"/>
    </location>
</feature>
<feature type="compositionally biased region" description="Low complexity" evidence="1">
    <location>
        <begin position="308"/>
        <end position="317"/>
    </location>
</feature>
<accession>A0A6C0KRU5</accession>
<dbReference type="InterPro" id="IPR011009">
    <property type="entry name" value="Kinase-like_dom_sf"/>
</dbReference>
<protein>
    <recommendedName>
        <fullName evidence="3">Protein kinase domain-containing protein</fullName>
    </recommendedName>
</protein>
<evidence type="ECO:0000256" key="1">
    <source>
        <dbReference type="SAM" id="MobiDB-lite"/>
    </source>
</evidence>
<dbReference type="GO" id="GO:0005737">
    <property type="term" value="C:cytoplasm"/>
    <property type="evidence" value="ECO:0007669"/>
    <property type="project" value="TreeGrafter"/>
</dbReference>
<evidence type="ECO:0008006" key="3">
    <source>
        <dbReference type="Google" id="ProtNLM"/>
    </source>
</evidence>
<organism evidence="2">
    <name type="scientific">viral metagenome</name>
    <dbReference type="NCBI Taxonomy" id="1070528"/>
    <lineage>
        <taxon>unclassified sequences</taxon>
        <taxon>metagenomes</taxon>
        <taxon>organismal metagenomes</taxon>
    </lineage>
</organism>
<name>A0A6C0KRU5_9ZZZZ</name>
<sequence length="594" mass="69201">MTITVNYQKRKNSSLFQKFQTNKHINLSNVLNYIPIYDRFFSLNENNFNSINLNHKWAITDIKDIKNKDSQNVFYSKIKNIFDEDCIINNQKIFIKMAPLLDPFKYLVGKYNYLDSELFNLPSDPTIKIHPKIADQNNSSFIDGFFSFLSNQTLHEHNFIHGIEYYGSFLAIKNDFKLNVIDDIDYLVQSDFFVKQQNVLFNIDDYSHLINEIENKKLEPIKISTSLKSNQSVLSLKSIDDNLYENIFQNSNSHVSLEDIKTMGVELVDITESNAFDVSSLRDKKSETLKSGSTCSSRTSYTSENENESNSNSIIESNENKVSEDNICSEDDVSSDGDYEESLFVTFPKFPVQVICMECCENTFDSLIINGNLSEEEWFSALMQIIMILISYQKMFSFTHNDLHTNNIMYIPTNKQFLYYTFKKKTYKVPTFGKIYKIIDFGRAIYKFNGNLFCSDSFQAGGDAATQYNTEPYYNDKKPRLEPNFSFDICRLACSIFDYIVDDFDMIKNINECSPLVKLIVEWCIDDNGINVLYKNNGVERYPDFKLYKMIARYVHNHTPISQLERKEFSKYQILNKNVAKNEQIIDIDNLPIY</sequence>
<dbReference type="GO" id="GO:0072354">
    <property type="term" value="F:histone H3T3 kinase activity"/>
    <property type="evidence" value="ECO:0007669"/>
    <property type="project" value="TreeGrafter"/>
</dbReference>
<dbReference type="SUPFAM" id="SSF56112">
    <property type="entry name" value="Protein kinase-like (PK-like)"/>
    <property type="match status" value="1"/>
</dbReference>
<dbReference type="PANTHER" id="PTHR24419">
    <property type="entry name" value="INTERLEUKIN-1 RECEPTOR-ASSOCIATED KINASE"/>
    <property type="match status" value="1"/>
</dbReference>
<dbReference type="GO" id="GO:0035556">
    <property type="term" value="P:intracellular signal transduction"/>
    <property type="evidence" value="ECO:0007669"/>
    <property type="project" value="TreeGrafter"/>
</dbReference>
<dbReference type="PANTHER" id="PTHR24419:SF18">
    <property type="entry name" value="SERINE_THREONINE-PROTEIN KINASE HASPIN"/>
    <property type="match status" value="1"/>
</dbReference>
<proteinExistence type="predicted"/>
<reference evidence="2" key="1">
    <citation type="journal article" date="2020" name="Nature">
        <title>Giant virus diversity and host interactions through global metagenomics.</title>
        <authorList>
            <person name="Schulz F."/>
            <person name="Roux S."/>
            <person name="Paez-Espino D."/>
            <person name="Jungbluth S."/>
            <person name="Walsh D.A."/>
            <person name="Denef V.J."/>
            <person name="McMahon K.D."/>
            <person name="Konstantinidis K.T."/>
            <person name="Eloe-Fadrosh E.A."/>
            <person name="Kyrpides N.C."/>
            <person name="Woyke T."/>
        </authorList>
    </citation>
    <scope>NUCLEOTIDE SEQUENCE</scope>
    <source>
        <strain evidence="2">GVMAG-S-3300013014-104</strain>
    </source>
</reference>
<feature type="compositionally biased region" description="Polar residues" evidence="1">
    <location>
        <begin position="289"/>
        <end position="302"/>
    </location>
</feature>
<dbReference type="EMBL" id="MN740943">
    <property type="protein sequence ID" value="QHU19048.1"/>
    <property type="molecule type" value="Genomic_DNA"/>
</dbReference>
<dbReference type="AlphaFoldDB" id="A0A6C0KRU5"/>
<evidence type="ECO:0000313" key="2">
    <source>
        <dbReference type="EMBL" id="QHU19048.1"/>
    </source>
</evidence>
<dbReference type="GO" id="GO:0000278">
    <property type="term" value="P:mitotic cell cycle"/>
    <property type="evidence" value="ECO:0007669"/>
    <property type="project" value="TreeGrafter"/>
</dbReference>
<dbReference type="GO" id="GO:0005634">
    <property type="term" value="C:nucleus"/>
    <property type="evidence" value="ECO:0007669"/>
    <property type="project" value="TreeGrafter"/>
</dbReference>
<dbReference type="Gene3D" id="1.10.510.10">
    <property type="entry name" value="Transferase(Phosphotransferase) domain 1"/>
    <property type="match status" value="1"/>
</dbReference>